<name>A0A931NFR6_9BURK</name>
<evidence type="ECO:0000313" key="2">
    <source>
        <dbReference type="Proteomes" id="UP000613266"/>
    </source>
</evidence>
<dbReference type="SUPFAM" id="SSF56112">
    <property type="entry name" value="Protein kinase-like (PK-like)"/>
    <property type="match status" value="1"/>
</dbReference>
<evidence type="ECO:0000313" key="1">
    <source>
        <dbReference type="EMBL" id="MBH9575359.1"/>
    </source>
</evidence>
<reference evidence="1" key="1">
    <citation type="submission" date="2020-12" db="EMBL/GenBank/DDBJ databases">
        <title>The genome sequence of Inhella sp. 1Y17.</title>
        <authorList>
            <person name="Liu Y."/>
        </authorList>
    </citation>
    <scope>NUCLEOTIDE SEQUENCE</scope>
    <source>
        <strain evidence="1">1Y17</strain>
    </source>
</reference>
<sequence>MTLLDEQRQAAQLAFAASGADLRVGDPAALPWPWPALRAGQGLQVRQHIDSGLSATIECVEAAGRLWCVKRARPQARVRNVDGQTSFLNEVQRRADIEALKRRDPGRWGALVDTVYADYRAGLIVSPWIAGGAVREWDARTLGQLFEAACALWLEGLFEWDLCAGNLLDDGRQLRLFDFGYCYRFDPLRQFNSAGRGDDQPLFHPAERFETRCYSACLLQLEQSQGQPAALAAFRRAKEAALPAYERMRAAVAARGASAAVLDWLDAICARWRVALRGEAEALYLAEAWRSHRLDLDDDLRGQSCTPTTLARADWLLATAQAHPAALRGALFWGEQALSPAALQAHLRALRAEAERFQLGQGQART</sequence>
<gene>
    <name evidence="1" type="ORF">I7X39_00435</name>
</gene>
<accession>A0A931NFR6</accession>
<dbReference type="Proteomes" id="UP000613266">
    <property type="component" value="Unassembled WGS sequence"/>
</dbReference>
<dbReference type="InterPro" id="IPR011009">
    <property type="entry name" value="Kinase-like_dom_sf"/>
</dbReference>
<dbReference type="RefSeq" id="WP_198108984.1">
    <property type="nucleotide sequence ID" value="NZ_JAEDAK010000001.1"/>
</dbReference>
<dbReference type="EMBL" id="JAEDAK010000001">
    <property type="protein sequence ID" value="MBH9575359.1"/>
    <property type="molecule type" value="Genomic_DNA"/>
</dbReference>
<keyword evidence="2" id="KW-1185">Reference proteome</keyword>
<dbReference type="AlphaFoldDB" id="A0A931NFR6"/>
<proteinExistence type="predicted"/>
<comment type="caution">
    <text evidence="1">The sequence shown here is derived from an EMBL/GenBank/DDBJ whole genome shotgun (WGS) entry which is preliminary data.</text>
</comment>
<organism evidence="1 2">
    <name type="scientific">Inhella proteolytica</name>
    <dbReference type="NCBI Taxonomy" id="2795029"/>
    <lineage>
        <taxon>Bacteria</taxon>
        <taxon>Pseudomonadati</taxon>
        <taxon>Pseudomonadota</taxon>
        <taxon>Betaproteobacteria</taxon>
        <taxon>Burkholderiales</taxon>
        <taxon>Sphaerotilaceae</taxon>
        <taxon>Inhella</taxon>
    </lineage>
</organism>
<protein>
    <submittedName>
        <fullName evidence="1">Phosphotransferase</fullName>
    </submittedName>
</protein>